<evidence type="ECO:0000313" key="2">
    <source>
        <dbReference type="Proteomes" id="UP000004968"/>
    </source>
</evidence>
<accession>D3ABP1</accession>
<gene>
    <name evidence="1" type="ORF">CLOSTHATH_01019</name>
</gene>
<protein>
    <recommendedName>
        <fullName evidence="3">DUF4942 domain-containing protein</fullName>
    </recommendedName>
</protein>
<proteinExistence type="predicted"/>
<dbReference type="AlphaFoldDB" id="D3ABP1"/>
<comment type="caution">
    <text evidence="1">The sequence shown here is derived from an EMBL/GenBank/DDBJ whole genome shotgun (WGS) entry which is preliminary data.</text>
</comment>
<dbReference type="HOGENOM" id="CLU_075488_0_0_9"/>
<dbReference type="Proteomes" id="UP000004968">
    <property type="component" value="Unassembled WGS sequence"/>
</dbReference>
<evidence type="ECO:0000313" key="1">
    <source>
        <dbReference type="EMBL" id="EFD00714.1"/>
    </source>
</evidence>
<reference evidence="1 2" key="1">
    <citation type="submission" date="2010-01" db="EMBL/GenBank/DDBJ databases">
        <authorList>
            <person name="Weinstock G."/>
            <person name="Sodergren E."/>
            <person name="Clifton S."/>
            <person name="Fulton L."/>
            <person name="Fulton B."/>
            <person name="Courtney L."/>
            <person name="Fronick C."/>
            <person name="Harrison M."/>
            <person name="Strong C."/>
            <person name="Farmer C."/>
            <person name="Delahaunty K."/>
            <person name="Markovic C."/>
            <person name="Hall O."/>
            <person name="Minx P."/>
            <person name="Tomlinson C."/>
            <person name="Mitreva M."/>
            <person name="Nelson J."/>
            <person name="Hou S."/>
            <person name="Wollam A."/>
            <person name="Pepin K.H."/>
            <person name="Johnson M."/>
            <person name="Bhonagiri V."/>
            <person name="Nash W.E."/>
            <person name="Warren W."/>
            <person name="Chinwalla A."/>
            <person name="Mardis E.R."/>
            <person name="Wilson R.K."/>
        </authorList>
    </citation>
    <scope>NUCLEOTIDE SEQUENCE [LARGE SCALE GENOMIC DNA]</scope>
    <source>
        <strain evidence="1 2">DSM 13479</strain>
    </source>
</reference>
<evidence type="ECO:0008006" key="3">
    <source>
        <dbReference type="Google" id="ProtNLM"/>
    </source>
</evidence>
<organism evidence="1 2">
    <name type="scientific">Hungatella hathewayi DSM 13479</name>
    <dbReference type="NCBI Taxonomy" id="566550"/>
    <lineage>
        <taxon>Bacteria</taxon>
        <taxon>Bacillati</taxon>
        <taxon>Bacillota</taxon>
        <taxon>Clostridia</taxon>
        <taxon>Lachnospirales</taxon>
        <taxon>Lachnospiraceae</taxon>
        <taxon>Hungatella</taxon>
    </lineage>
</organism>
<sequence length="301" mass="34645">MIKRQEIPMNILAKFETVTIKAAIRLAEADRRFCEAHENAYKNALACFQEMEYIWEDICSRQTDILSEVDSHSPYLSTSGGLDISAEQIREHMVGLHSRFISNIVTHFSRTYHVSIDQNTIEDKLLPQKASESRWTKPEQDEGDMSAWSLLYEDIVKLIFEQMNGRDFGEQALYELKDKCHNAAWSYLNKTAEFEIKKCVLRFACGCSYKNWYGSGEWELYGSLKEILKGIAHFETGRFALLPHGFDSLLGYRHSGSDTVEFSTCSKVSQLKMFKNGRVDIKFASEAIARQFADDYLGRVY</sequence>
<dbReference type="EMBL" id="ACIO01000073">
    <property type="protein sequence ID" value="EFD00714.1"/>
    <property type="molecule type" value="Genomic_DNA"/>
</dbReference>
<name>D3ABP1_9FIRM</name>